<proteinExistence type="predicted"/>
<organism evidence="2 4">
    <name type="scientific">Xanthobacter flavus</name>
    <dbReference type="NCBI Taxonomy" id="281"/>
    <lineage>
        <taxon>Bacteria</taxon>
        <taxon>Pseudomonadati</taxon>
        <taxon>Pseudomonadota</taxon>
        <taxon>Alphaproteobacteria</taxon>
        <taxon>Hyphomicrobiales</taxon>
        <taxon>Xanthobacteraceae</taxon>
        <taxon>Xanthobacter</taxon>
    </lineage>
</organism>
<accession>A0A9W6CRT9</accession>
<sequence>MRNLTFSAVALAALLASGAAFAGDEASLAAADAEAKAAAAAHSQAQPLGYATQRAVPPAFVALSAGQERSPLSEADRLFLAQGDRGLGTN</sequence>
<evidence type="ECO:0000313" key="4">
    <source>
        <dbReference type="Proteomes" id="UP001144397"/>
    </source>
</evidence>
<dbReference type="Proteomes" id="UP001144397">
    <property type="component" value="Unassembled WGS sequence"/>
</dbReference>
<keyword evidence="5" id="KW-1185">Reference proteome</keyword>
<evidence type="ECO:0000313" key="2">
    <source>
        <dbReference type="EMBL" id="GLI24204.1"/>
    </source>
</evidence>
<evidence type="ECO:0000256" key="1">
    <source>
        <dbReference type="SAM" id="SignalP"/>
    </source>
</evidence>
<dbReference type="EMBL" id="BSDO01000006">
    <property type="protein sequence ID" value="GLI24204.1"/>
    <property type="molecule type" value="Genomic_DNA"/>
</dbReference>
<dbReference type="GeneID" id="95764653"/>
<dbReference type="Proteomes" id="UP001245370">
    <property type="component" value="Unassembled WGS sequence"/>
</dbReference>
<keyword evidence="1" id="KW-0732">Signal</keyword>
<dbReference type="EMBL" id="JAVDPY010000007">
    <property type="protein sequence ID" value="MDR6335246.1"/>
    <property type="molecule type" value="Genomic_DNA"/>
</dbReference>
<dbReference type="AlphaFoldDB" id="A0A9W6CRT9"/>
<dbReference type="RefSeq" id="WP_281809002.1">
    <property type="nucleotide sequence ID" value="NZ_BSDO01000006.1"/>
</dbReference>
<gene>
    <name evidence="3" type="ORF">GGQ86_003741</name>
    <name evidence="2" type="ORF">XFLAVUS301_38780</name>
</gene>
<keyword evidence="3" id="KW-0449">Lipoprotein</keyword>
<reference evidence="3 5" key="2">
    <citation type="submission" date="2023-07" db="EMBL/GenBank/DDBJ databases">
        <title>Genomic Encyclopedia of Type Strains, Phase IV (KMG-IV): sequencing the most valuable type-strain genomes for metagenomic binning, comparative biology and taxonomic classification.</title>
        <authorList>
            <person name="Goeker M."/>
        </authorList>
    </citation>
    <scope>NUCLEOTIDE SEQUENCE [LARGE SCALE GENOMIC DNA]</scope>
    <source>
        <strain evidence="3 5">DSM 338</strain>
    </source>
</reference>
<name>A0A9W6CRT9_XANFL</name>
<protein>
    <submittedName>
        <fullName evidence="3">Outer membrane lipoprotein-sorting protein</fullName>
    </submittedName>
</protein>
<evidence type="ECO:0000313" key="5">
    <source>
        <dbReference type="Proteomes" id="UP001245370"/>
    </source>
</evidence>
<reference evidence="2" key="1">
    <citation type="submission" date="2022-12" db="EMBL/GenBank/DDBJ databases">
        <title>Reference genome sequencing for broad-spectrum identification of bacterial and archaeal isolates by mass spectrometry.</title>
        <authorList>
            <person name="Sekiguchi Y."/>
            <person name="Tourlousse D.M."/>
        </authorList>
    </citation>
    <scope>NUCLEOTIDE SEQUENCE</scope>
    <source>
        <strain evidence="2">301</strain>
    </source>
</reference>
<evidence type="ECO:0000313" key="3">
    <source>
        <dbReference type="EMBL" id="MDR6335246.1"/>
    </source>
</evidence>
<feature type="chain" id="PRO_5040803327" evidence="1">
    <location>
        <begin position="23"/>
        <end position="90"/>
    </location>
</feature>
<feature type="signal peptide" evidence="1">
    <location>
        <begin position="1"/>
        <end position="22"/>
    </location>
</feature>
<comment type="caution">
    <text evidence="2">The sequence shown here is derived from an EMBL/GenBank/DDBJ whole genome shotgun (WGS) entry which is preliminary data.</text>
</comment>